<feature type="compositionally biased region" description="Gly residues" evidence="1">
    <location>
        <begin position="29"/>
        <end position="38"/>
    </location>
</feature>
<organism evidence="2 3">
    <name type="scientific">Azospirillum brasilense</name>
    <dbReference type="NCBI Taxonomy" id="192"/>
    <lineage>
        <taxon>Bacteria</taxon>
        <taxon>Pseudomonadati</taxon>
        <taxon>Pseudomonadota</taxon>
        <taxon>Alphaproteobacteria</taxon>
        <taxon>Rhodospirillales</taxon>
        <taxon>Azospirillaceae</taxon>
        <taxon>Azospirillum</taxon>
    </lineage>
</organism>
<gene>
    <name evidence="2" type="ORF">D3867_09255</name>
</gene>
<feature type="region of interest" description="Disordered" evidence="1">
    <location>
        <begin position="1"/>
        <end position="127"/>
    </location>
</feature>
<sequence>MGAINPMKIEEMIGLGDEADFPPRDAGADGVGDAGGGDPPKAAAPPADDRGPVSQPTGNPESEGPSPKSSEDPSDNAAPSTDTKNAAGDEEFDAASMPATESVSDDKADGLPNPAEALNHLIEDPRYRSDQEYADYVTRQFERVYGTDGETDATGRLIVDGDFSRFEPFADRSSATDDDADGVGIDGMDAASGFSVRDMAERSGAPSRVEDAGEIENWLRDRRIDVVENSKPKTATDAVTVDESKNPDIPELPNFKVEYFKKQPGAWRNFNEALARVPNLSPNQRLIYAEIFAMEGGMTTHPGSGAASGITQDILDRAKEDLPDLEKVRKPDQLTVGQRAAIYPYYFDDVLRTVGGRKALDEIGNDEAAAAFADTLFRFGRSRGTEIIQDAMNRVFRENGYPEMPKDRQMGQGTLAAYSYLATDDGLAKRLSYYLFGRRVEHLKNQRNDERDRSGYFAFPRRNPK</sequence>
<evidence type="ECO:0000313" key="3">
    <source>
        <dbReference type="Proteomes" id="UP000298596"/>
    </source>
</evidence>
<evidence type="ECO:0000256" key="1">
    <source>
        <dbReference type="SAM" id="MobiDB-lite"/>
    </source>
</evidence>
<reference evidence="2 3" key="1">
    <citation type="submission" date="2018-09" db="EMBL/GenBank/DDBJ databases">
        <title>Whole genome based analysis of evolution and adaptive divergence in Indian and Brazilian strains of Azospirillum brasilense.</title>
        <authorList>
            <person name="Singh C."/>
            <person name="Tripathi A.K."/>
        </authorList>
    </citation>
    <scope>NUCLEOTIDE SEQUENCE [LARGE SCALE GENOMIC DNA]</scope>
    <source>
        <strain evidence="2 3">MTCC4036</strain>
    </source>
</reference>
<dbReference type="Proteomes" id="UP000298596">
    <property type="component" value="Chromosome"/>
</dbReference>
<accession>A0A4D8PV50</accession>
<proteinExistence type="predicted"/>
<evidence type="ECO:0000313" key="2">
    <source>
        <dbReference type="EMBL" id="QCO02194.1"/>
    </source>
</evidence>
<protein>
    <submittedName>
        <fullName evidence="2">Uncharacterized protein</fullName>
    </submittedName>
</protein>
<dbReference type="InterPro" id="IPR023346">
    <property type="entry name" value="Lysozyme-like_dom_sf"/>
</dbReference>
<name>A0A4D8PV50_AZOBR</name>
<dbReference type="Gene3D" id="1.20.141.10">
    <property type="entry name" value="Chitosanase, subunit A, domain 1"/>
    <property type="match status" value="1"/>
</dbReference>
<dbReference type="SUPFAM" id="SSF53955">
    <property type="entry name" value="Lysozyme-like"/>
    <property type="match status" value="1"/>
</dbReference>
<dbReference type="EMBL" id="CP032330">
    <property type="protein sequence ID" value="QCO02194.1"/>
    <property type="molecule type" value="Genomic_DNA"/>
</dbReference>
<dbReference type="AlphaFoldDB" id="A0A4D8PV50"/>